<dbReference type="KEGG" id="cna:AB433_02500"/>
<gene>
    <name evidence="2" type="ORF">AB433_02500</name>
</gene>
<keyword evidence="1" id="KW-0472">Membrane</keyword>
<dbReference type="Proteomes" id="UP000035287">
    <property type="component" value="Chromosome"/>
</dbReference>
<evidence type="ECO:0000313" key="2">
    <source>
        <dbReference type="EMBL" id="AKM09088.1"/>
    </source>
</evidence>
<feature type="transmembrane region" description="Helical" evidence="1">
    <location>
        <begin position="12"/>
        <end position="39"/>
    </location>
</feature>
<protein>
    <submittedName>
        <fullName evidence="2">Uncharacterized protein</fullName>
    </submittedName>
</protein>
<evidence type="ECO:0000313" key="3">
    <source>
        <dbReference type="Proteomes" id="UP000035287"/>
    </source>
</evidence>
<organism evidence="2 3">
    <name type="scientific">Croceicoccus naphthovorans</name>
    <dbReference type="NCBI Taxonomy" id="1348774"/>
    <lineage>
        <taxon>Bacteria</taxon>
        <taxon>Pseudomonadati</taxon>
        <taxon>Pseudomonadota</taxon>
        <taxon>Alphaproteobacteria</taxon>
        <taxon>Sphingomonadales</taxon>
        <taxon>Erythrobacteraceae</taxon>
        <taxon>Croceicoccus</taxon>
    </lineage>
</organism>
<reference evidence="2 3" key="1">
    <citation type="submission" date="2015-06" db="EMBL/GenBank/DDBJ databases">
        <authorList>
            <person name="Zeng Y."/>
            <person name="Huang Y."/>
        </authorList>
    </citation>
    <scope>NUCLEOTIDE SEQUENCE [LARGE SCALE GENOMIC DNA]</scope>
    <source>
        <strain evidence="2 3">PQ-2</strain>
    </source>
</reference>
<dbReference type="EMBL" id="CP011770">
    <property type="protein sequence ID" value="AKM09088.1"/>
    <property type="molecule type" value="Genomic_DNA"/>
</dbReference>
<proteinExistence type="predicted"/>
<keyword evidence="1" id="KW-0812">Transmembrane</keyword>
<keyword evidence="3" id="KW-1185">Reference proteome</keyword>
<evidence type="ECO:0000256" key="1">
    <source>
        <dbReference type="SAM" id="Phobius"/>
    </source>
</evidence>
<feature type="transmembrane region" description="Helical" evidence="1">
    <location>
        <begin position="45"/>
        <end position="65"/>
    </location>
</feature>
<dbReference type="PATRIC" id="fig|1348774.3.peg.525"/>
<keyword evidence="1" id="KW-1133">Transmembrane helix</keyword>
<accession>A0A0G3XFG3</accession>
<feature type="transmembrane region" description="Helical" evidence="1">
    <location>
        <begin position="77"/>
        <end position="97"/>
    </location>
</feature>
<name>A0A0G3XFG3_9SPHN</name>
<sequence>MDDGLAMCPDRLRLVLWQVGTALAIYCVNIILSVAVALATEDAHASMFLAIGIACGCWLALFRLWDNITGPFSAGKAACLVVAVLVGFDVIFAVAIAA</sequence>
<dbReference type="AlphaFoldDB" id="A0A0G3XFG3"/>
<dbReference type="RefSeq" id="WP_047819782.1">
    <property type="nucleotide sequence ID" value="NZ_CP011770.1"/>
</dbReference>
<dbReference type="OrthoDB" id="7436508at2"/>